<evidence type="ECO:0000313" key="2">
    <source>
        <dbReference type="EMBL" id="KAJ5383728.1"/>
    </source>
</evidence>
<dbReference type="GeneID" id="81458552"/>
<organism evidence="2 3">
    <name type="scientific">Penicillium concentricum</name>
    <dbReference type="NCBI Taxonomy" id="293559"/>
    <lineage>
        <taxon>Eukaryota</taxon>
        <taxon>Fungi</taxon>
        <taxon>Dikarya</taxon>
        <taxon>Ascomycota</taxon>
        <taxon>Pezizomycotina</taxon>
        <taxon>Eurotiomycetes</taxon>
        <taxon>Eurotiomycetidae</taxon>
        <taxon>Eurotiales</taxon>
        <taxon>Aspergillaceae</taxon>
        <taxon>Penicillium</taxon>
    </lineage>
</organism>
<proteinExistence type="predicted"/>
<feature type="compositionally biased region" description="Basic and acidic residues" evidence="1">
    <location>
        <begin position="66"/>
        <end position="77"/>
    </location>
</feature>
<evidence type="ECO:0000256" key="1">
    <source>
        <dbReference type="SAM" id="MobiDB-lite"/>
    </source>
</evidence>
<evidence type="ECO:0000313" key="3">
    <source>
        <dbReference type="Proteomes" id="UP001147752"/>
    </source>
</evidence>
<dbReference type="EMBL" id="JAPZBT010000001">
    <property type="protein sequence ID" value="KAJ5383728.1"/>
    <property type="molecule type" value="Genomic_DNA"/>
</dbReference>
<dbReference type="Proteomes" id="UP001147752">
    <property type="component" value="Unassembled WGS sequence"/>
</dbReference>
<accession>A0A9W9SWB5</accession>
<gene>
    <name evidence="2" type="ORF">N7517_001639</name>
</gene>
<reference evidence="2" key="1">
    <citation type="submission" date="2022-12" db="EMBL/GenBank/DDBJ databases">
        <authorList>
            <person name="Petersen C."/>
        </authorList>
    </citation>
    <scope>NUCLEOTIDE SEQUENCE</scope>
    <source>
        <strain evidence="2">IBT 3081</strain>
    </source>
</reference>
<keyword evidence="3" id="KW-1185">Reference proteome</keyword>
<reference evidence="2" key="2">
    <citation type="journal article" date="2023" name="IMA Fungus">
        <title>Comparative genomic study of the Penicillium genus elucidates a diverse pangenome and 15 lateral gene transfer events.</title>
        <authorList>
            <person name="Petersen C."/>
            <person name="Sorensen T."/>
            <person name="Nielsen M.R."/>
            <person name="Sondergaard T.E."/>
            <person name="Sorensen J.L."/>
            <person name="Fitzpatrick D.A."/>
            <person name="Frisvad J.C."/>
            <person name="Nielsen K.L."/>
        </authorList>
    </citation>
    <scope>NUCLEOTIDE SEQUENCE</scope>
    <source>
        <strain evidence="2">IBT 3081</strain>
    </source>
</reference>
<sequence length="651" mass="74222">MTDTDAEHFDCEIHSESDPDDAMAKLIPKIDAISLNDTPDSIKIFGELIEGEWKVIEGDDEDNEDNEKHEGNLHDQGDNNSYYEQDDPNFCLANPSFNPNDEPEEVRLDRFRRRVGDLVHLLHENICETDWNETGEERSWCNHALKHPIQNTPPSKIMEIFEAAIPLPTRAILGSSTLTYEHVMALPSIDPSVSRPGVYLIFFTRPDGQQVQVPGEYLISVAPEQPLKVPTGLYTGSSIKSLHKRRVQHTYQFNQIEKKDIGADRVMTNGRKVMYLYWYAKSHGLVPSYRQIAIFPSDIQGIDVSDADTRWLVRFLEQIVMMLLDTYAPSEDSHSVQRYGYTEEMYHGALSHCEIPRSVFHPLNHALPLKQDAGWAIGARVCLNCRSEVTSASGWYFAPAAVEVAVFYNCGACYWYRYRNGTDRPPDKFDGTRAAPTAGPCSNCQSTESSEWSWHPINEDNGNERQWHPTLNEWLCRGCAYYCNNHGSFRFTSSDLEGIDIRCEDCNTLYSKRWATISEKALQSIEDSSIQCDGIICSNCYSKRNTSSLRARSRVNAKAKGKPKGIVKGKPKRKYKTILKAGLVFEDKFDNTRMDKEQMRQENKGANVKQYEKFSQTKLLVSYMLRVYKDYRVDGIIAAEVAEDKVLMDVN</sequence>
<name>A0A9W9SWB5_9EURO</name>
<dbReference type="OrthoDB" id="4368974at2759"/>
<feature type="region of interest" description="Disordered" evidence="1">
    <location>
        <begin position="59"/>
        <end position="82"/>
    </location>
</feature>
<comment type="caution">
    <text evidence="2">The sequence shown here is derived from an EMBL/GenBank/DDBJ whole genome shotgun (WGS) entry which is preliminary data.</text>
</comment>
<dbReference type="RefSeq" id="XP_056583504.1">
    <property type="nucleotide sequence ID" value="XM_056719369.1"/>
</dbReference>
<protein>
    <submittedName>
        <fullName evidence="2">Uncharacterized protein</fullName>
    </submittedName>
</protein>
<dbReference type="AlphaFoldDB" id="A0A9W9SWB5"/>